<keyword evidence="2" id="KW-1185">Reference proteome</keyword>
<reference evidence="1" key="1">
    <citation type="submission" date="2020-11" db="EMBL/GenBank/DDBJ databases">
        <authorList>
            <consortium name="DOE Joint Genome Institute"/>
            <person name="Ahrendt S."/>
            <person name="Riley R."/>
            <person name="Andreopoulos W."/>
            <person name="Labutti K."/>
            <person name="Pangilinan J."/>
            <person name="Ruiz-Duenas F.J."/>
            <person name="Barrasa J.M."/>
            <person name="Sanchez-Garcia M."/>
            <person name="Camarero S."/>
            <person name="Miyauchi S."/>
            <person name="Serrano A."/>
            <person name="Linde D."/>
            <person name="Babiker R."/>
            <person name="Drula E."/>
            <person name="Ayuso-Fernandez I."/>
            <person name="Pacheco R."/>
            <person name="Padilla G."/>
            <person name="Ferreira P."/>
            <person name="Barriuso J."/>
            <person name="Kellner H."/>
            <person name="Castanera R."/>
            <person name="Alfaro M."/>
            <person name="Ramirez L."/>
            <person name="Pisabarro A.G."/>
            <person name="Kuo A."/>
            <person name="Tritt A."/>
            <person name="Lipzen A."/>
            <person name="He G."/>
            <person name="Yan M."/>
            <person name="Ng V."/>
            <person name="Cullen D."/>
            <person name="Martin F."/>
            <person name="Rosso M.-N."/>
            <person name="Henrissat B."/>
            <person name="Hibbett D."/>
            <person name="Martinez A.T."/>
            <person name="Grigoriev I.V."/>
        </authorList>
    </citation>
    <scope>NUCLEOTIDE SEQUENCE</scope>
    <source>
        <strain evidence="1">AH 40177</strain>
    </source>
</reference>
<dbReference type="Proteomes" id="UP000772434">
    <property type="component" value="Unassembled WGS sequence"/>
</dbReference>
<evidence type="ECO:0000313" key="1">
    <source>
        <dbReference type="EMBL" id="KAF9078025.1"/>
    </source>
</evidence>
<protein>
    <submittedName>
        <fullName evidence="1">Uncharacterized protein</fullName>
    </submittedName>
</protein>
<evidence type="ECO:0000313" key="2">
    <source>
        <dbReference type="Proteomes" id="UP000772434"/>
    </source>
</evidence>
<gene>
    <name evidence="1" type="ORF">BDP27DRAFT_1397151</name>
</gene>
<dbReference type="EMBL" id="JADNRY010000002">
    <property type="protein sequence ID" value="KAF9078025.1"/>
    <property type="molecule type" value="Genomic_DNA"/>
</dbReference>
<name>A0A9P5QCB0_9AGAR</name>
<accession>A0A9P5QCB0</accession>
<sequence length="252" mass="28972">MFDCTHWNRMWSNYIHRIGSKSSSLCLLNTSSFNIDSNLSGHTPVLSLSSENINARSLMRTAYQMMQAMPTYRNPYTVYLLRAEWGLRNTYTSMKFRVSRSIVTKSSITPASTRVTVVKRLVFSRSESWPPLCNKRYDKRSIRYFIGGTLPYSFKHLVNDVVPILLASKIMPVDRRTEDFFLLLNQVPEELRSAISGAKNIIKLLLFFTAWIPRAMELDARSGRSRGYGISGGKCWVRIFKVNLSDEVVFVL</sequence>
<comment type="caution">
    <text evidence="1">The sequence shown here is derived from an EMBL/GenBank/DDBJ whole genome shotgun (WGS) entry which is preliminary data.</text>
</comment>
<dbReference type="AlphaFoldDB" id="A0A9P5QCB0"/>
<proteinExistence type="predicted"/>
<organism evidence="1 2">
    <name type="scientific">Rhodocollybia butyracea</name>
    <dbReference type="NCBI Taxonomy" id="206335"/>
    <lineage>
        <taxon>Eukaryota</taxon>
        <taxon>Fungi</taxon>
        <taxon>Dikarya</taxon>
        <taxon>Basidiomycota</taxon>
        <taxon>Agaricomycotina</taxon>
        <taxon>Agaricomycetes</taxon>
        <taxon>Agaricomycetidae</taxon>
        <taxon>Agaricales</taxon>
        <taxon>Marasmiineae</taxon>
        <taxon>Omphalotaceae</taxon>
        <taxon>Rhodocollybia</taxon>
    </lineage>
</organism>